<accession>A0A9D4RP69</accession>
<gene>
    <name evidence="1" type="ORF">DPMN_036825</name>
</gene>
<sequence length="51" mass="5380">MVLSAVDGVLWLHITQSYNVSSDSILSGCPLPSGLFGLFEAPVVEESVEGE</sequence>
<keyword evidence="2" id="KW-1185">Reference proteome</keyword>
<organism evidence="1 2">
    <name type="scientific">Dreissena polymorpha</name>
    <name type="common">Zebra mussel</name>
    <name type="synonym">Mytilus polymorpha</name>
    <dbReference type="NCBI Taxonomy" id="45954"/>
    <lineage>
        <taxon>Eukaryota</taxon>
        <taxon>Metazoa</taxon>
        <taxon>Spiralia</taxon>
        <taxon>Lophotrochozoa</taxon>
        <taxon>Mollusca</taxon>
        <taxon>Bivalvia</taxon>
        <taxon>Autobranchia</taxon>
        <taxon>Heteroconchia</taxon>
        <taxon>Euheterodonta</taxon>
        <taxon>Imparidentia</taxon>
        <taxon>Neoheterodontei</taxon>
        <taxon>Myida</taxon>
        <taxon>Dreissenoidea</taxon>
        <taxon>Dreissenidae</taxon>
        <taxon>Dreissena</taxon>
    </lineage>
</organism>
<dbReference type="AlphaFoldDB" id="A0A9D4RP69"/>
<protein>
    <submittedName>
        <fullName evidence="1">Uncharacterized protein</fullName>
    </submittedName>
</protein>
<evidence type="ECO:0000313" key="1">
    <source>
        <dbReference type="EMBL" id="KAH3873587.1"/>
    </source>
</evidence>
<reference evidence="1" key="2">
    <citation type="submission" date="2020-11" db="EMBL/GenBank/DDBJ databases">
        <authorList>
            <person name="McCartney M.A."/>
            <person name="Auch B."/>
            <person name="Kono T."/>
            <person name="Mallez S."/>
            <person name="Becker A."/>
            <person name="Gohl D.M."/>
            <person name="Silverstein K.A.T."/>
            <person name="Koren S."/>
            <person name="Bechman K.B."/>
            <person name="Herman A."/>
            <person name="Abrahante J.E."/>
            <person name="Garbe J."/>
        </authorList>
    </citation>
    <scope>NUCLEOTIDE SEQUENCE</scope>
    <source>
        <strain evidence="1">Duluth1</strain>
        <tissue evidence="1">Whole animal</tissue>
    </source>
</reference>
<reference evidence="1" key="1">
    <citation type="journal article" date="2019" name="bioRxiv">
        <title>The Genome of the Zebra Mussel, Dreissena polymorpha: A Resource for Invasive Species Research.</title>
        <authorList>
            <person name="McCartney M.A."/>
            <person name="Auch B."/>
            <person name="Kono T."/>
            <person name="Mallez S."/>
            <person name="Zhang Y."/>
            <person name="Obille A."/>
            <person name="Becker A."/>
            <person name="Abrahante J.E."/>
            <person name="Garbe J."/>
            <person name="Badalamenti J.P."/>
            <person name="Herman A."/>
            <person name="Mangelson H."/>
            <person name="Liachko I."/>
            <person name="Sullivan S."/>
            <person name="Sone E.D."/>
            <person name="Koren S."/>
            <person name="Silverstein K.A.T."/>
            <person name="Beckman K.B."/>
            <person name="Gohl D.M."/>
        </authorList>
    </citation>
    <scope>NUCLEOTIDE SEQUENCE</scope>
    <source>
        <strain evidence="1">Duluth1</strain>
        <tissue evidence="1">Whole animal</tissue>
    </source>
</reference>
<proteinExistence type="predicted"/>
<dbReference type="EMBL" id="JAIWYP010000002">
    <property type="protein sequence ID" value="KAH3873587.1"/>
    <property type="molecule type" value="Genomic_DNA"/>
</dbReference>
<evidence type="ECO:0000313" key="2">
    <source>
        <dbReference type="Proteomes" id="UP000828390"/>
    </source>
</evidence>
<dbReference type="Proteomes" id="UP000828390">
    <property type="component" value="Unassembled WGS sequence"/>
</dbReference>
<comment type="caution">
    <text evidence="1">The sequence shown here is derived from an EMBL/GenBank/DDBJ whole genome shotgun (WGS) entry which is preliminary data.</text>
</comment>
<name>A0A9D4RP69_DREPO</name>